<dbReference type="GO" id="GO:0016740">
    <property type="term" value="F:transferase activity"/>
    <property type="evidence" value="ECO:0007669"/>
    <property type="project" value="UniProtKB-KW"/>
</dbReference>
<sequence length="201" mass="22920">MIDVTCSSAAIIVLSPVFAVTAILVKKKLGSPVLFTQERPGMNEEIFKMYKFRTMTDERDENEELLPDHVRLTKFGQFLRSTSLDELPELFNILKGDMSLIGPRPLLVQYLPLYSIHQRKRHEVRPGLSGLAQVSGRNAISWEQKFELDVKYVENVSFTGDWKLIFLTLKKVFVREGINSETAATMEPFKGSEKGTVSYEE</sequence>
<protein>
    <submittedName>
        <fullName evidence="3">Sugar transferase</fullName>
        <ecNumber evidence="3">2.7.8.-</ecNumber>
    </submittedName>
</protein>
<comment type="caution">
    <text evidence="3">The sequence shown here is derived from an EMBL/GenBank/DDBJ whole genome shotgun (WGS) entry which is preliminary data.</text>
</comment>
<dbReference type="PANTHER" id="PTHR30576:SF8">
    <property type="entry name" value="UNDECAPRENYL-PHOSPHATE GALACTOSE PHOSPHOTRANSFERASE"/>
    <property type="match status" value="1"/>
</dbReference>
<dbReference type="EC" id="2.7.8.-" evidence="3"/>
<feature type="domain" description="Bacterial sugar transferase" evidence="2">
    <location>
        <begin position="1"/>
        <end position="173"/>
    </location>
</feature>
<evidence type="ECO:0000313" key="3">
    <source>
        <dbReference type="EMBL" id="MDZ5711309.1"/>
    </source>
</evidence>
<keyword evidence="4" id="KW-1185">Reference proteome</keyword>
<comment type="similarity">
    <text evidence="1">Belongs to the bacterial sugar transferase family.</text>
</comment>
<evidence type="ECO:0000256" key="1">
    <source>
        <dbReference type="ARBA" id="ARBA00006464"/>
    </source>
</evidence>
<evidence type="ECO:0000313" key="4">
    <source>
        <dbReference type="Proteomes" id="UP001292084"/>
    </source>
</evidence>
<organism evidence="3 4">
    <name type="scientific">Jeotgalibacillus haloalkalitolerans</name>
    <dbReference type="NCBI Taxonomy" id="3104292"/>
    <lineage>
        <taxon>Bacteria</taxon>
        <taxon>Bacillati</taxon>
        <taxon>Bacillota</taxon>
        <taxon>Bacilli</taxon>
        <taxon>Bacillales</taxon>
        <taxon>Caryophanaceae</taxon>
        <taxon>Jeotgalibacillus</taxon>
    </lineage>
</organism>
<dbReference type="Pfam" id="PF02397">
    <property type="entry name" value="Bac_transf"/>
    <property type="match status" value="1"/>
</dbReference>
<keyword evidence="3" id="KW-0808">Transferase</keyword>
<dbReference type="Proteomes" id="UP001292084">
    <property type="component" value="Unassembled WGS sequence"/>
</dbReference>
<name>A0ABU5KJ70_9BACL</name>
<gene>
    <name evidence="3" type="ORF">UFB30_03695</name>
</gene>
<proteinExistence type="inferred from homology"/>
<dbReference type="EMBL" id="JAXQNN010000001">
    <property type="protein sequence ID" value="MDZ5711309.1"/>
    <property type="molecule type" value="Genomic_DNA"/>
</dbReference>
<dbReference type="PANTHER" id="PTHR30576">
    <property type="entry name" value="COLANIC BIOSYNTHESIS UDP-GLUCOSE LIPID CARRIER TRANSFERASE"/>
    <property type="match status" value="1"/>
</dbReference>
<dbReference type="InterPro" id="IPR003362">
    <property type="entry name" value="Bact_transf"/>
</dbReference>
<evidence type="ECO:0000259" key="2">
    <source>
        <dbReference type="Pfam" id="PF02397"/>
    </source>
</evidence>
<reference evidence="3 4" key="1">
    <citation type="submission" date="2023-12" db="EMBL/GenBank/DDBJ databases">
        <title>Jeotgalibacillus haloalkaliphilus sp. nov., a novel salt-tolerant bacteria, isolated from the estuary of the Fenhe River into the Yellow River.</title>
        <authorList>
            <person name="Li Y."/>
        </authorList>
    </citation>
    <scope>NUCLEOTIDE SEQUENCE [LARGE SCALE GENOMIC DNA]</scope>
    <source>
        <strain evidence="3 4">HH7-29</strain>
    </source>
</reference>
<accession>A0ABU5KJ70</accession>